<sequence length="128" mass="14682">MSENKITIENLTKEGLVHMIYKQIELIEKQNDLNEIQEENDTTDSSDKKSLDTLLHKISNTIIDITVSSEVDVQLSINSSNDSLTSHKEKRKSSGKCLVRLKPIINLTLKILEKLFQRHCFVFVRNLA</sequence>
<organism evidence="1 5">
    <name type="scientific">Rotaria magnacalcarata</name>
    <dbReference type="NCBI Taxonomy" id="392030"/>
    <lineage>
        <taxon>Eukaryota</taxon>
        <taxon>Metazoa</taxon>
        <taxon>Spiralia</taxon>
        <taxon>Gnathifera</taxon>
        <taxon>Rotifera</taxon>
        <taxon>Eurotatoria</taxon>
        <taxon>Bdelloidea</taxon>
        <taxon>Philodinida</taxon>
        <taxon>Philodinidae</taxon>
        <taxon>Rotaria</taxon>
    </lineage>
</organism>
<evidence type="ECO:0000313" key="5">
    <source>
        <dbReference type="Proteomes" id="UP000663887"/>
    </source>
</evidence>
<accession>A0A816TQ53</accession>
<keyword evidence="4" id="KW-1185">Reference proteome</keyword>
<dbReference type="Proteomes" id="UP000663887">
    <property type="component" value="Unassembled WGS sequence"/>
</dbReference>
<comment type="caution">
    <text evidence="1">The sequence shown here is derived from an EMBL/GenBank/DDBJ whole genome shotgun (WGS) entry which is preliminary data.</text>
</comment>
<dbReference type="EMBL" id="CAJNRG010008041">
    <property type="protein sequence ID" value="CAF2100959.1"/>
    <property type="molecule type" value="Genomic_DNA"/>
</dbReference>
<dbReference type="EMBL" id="CAJOBF010003238">
    <property type="protein sequence ID" value="CAF4081146.1"/>
    <property type="molecule type" value="Genomic_DNA"/>
</dbReference>
<dbReference type="Proteomes" id="UP000663866">
    <property type="component" value="Unassembled WGS sequence"/>
</dbReference>
<proteinExistence type="predicted"/>
<evidence type="ECO:0000313" key="4">
    <source>
        <dbReference type="Proteomes" id="UP000663866"/>
    </source>
</evidence>
<dbReference type="AlphaFoldDB" id="A0A816TQ53"/>
<protein>
    <submittedName>
        <fullName evidence="1">Uncharacterized protein</fullName>
    </submittedName>
</protein>
<dbReference type="EMBL" id="CAJOBG010003227">
    <property type="protein sequence ID" value="CAF4052422.1"/>
    <property type="molecule type" value="Genomic_DNA"/>
</dbReference>
<evidence type="ECO:0000313" key="1">
    <source>
        <dbReference type="EMBL" id="CAF2100959.1"/>
    </source>
</evidence>
<name>A0A816TQ53_9BILA</name>
<gene>
    <name evidence="2" type="ORF">OVN521_LOCUS18081</name>
    <name evidence="3" type="ORF">UXM345_LOCUS21071</name>
    <name evidence="1" type="ORF">XDN619_LOCUS18685</name>
</gene>
<dbReference type="Proteomes" id="UP000663842">
    <property type="component" value="Unassembled WGS sequence"/>
</dbReference>
<evidence type="ECO:0000313" key="2">
    <source>
        <dbReference type="EMBL" id="CAF4052422.1"/>
    </source>
</evidence>
<reference evidence="1" key="1">
    <citation type="submission" date="2021-02" db="EMBL/GenBank/DDBJ databases">
        <authorList>
            <person name="Nowell W R."/>
        </authorList>
    </citation>
    <scope>NUCLEOTIDE SEQUENCE</scope>
</reference>
<evidence type="ECO:0000313" key="3">
    <source>
        <dbReference type="EMBL" id="CAF4081146.1"/>
    </source>
</evidence>